<evidence type="ECO:0000256" key="1">
    <source>
        <dbReference type="ARBA" id="ARBA00022737"/>
    </source>
</evidence>
<dbReference type="PANTHER" id="PTHR10039">
    <property type="entry name" value="AMELOGENIN"/>
    <property type="match status" value="1"/>
</dbReference>
<dbReference type="Gene3D" id="3.40.50.300">
    <property type="entry name" value="P-loop containing nucleotide triphosphate hydrolases"/>
    <property type="match status" value="1"/>
</dbReference>
<keyword evidence="4" id="KW-1185">Reference proteome</keyword>
<dbReference type="EMBL" id="JAYKXP010000173">
    <property type="protein sequence ID" value="KAK7021300.1"/>
    <property type="molecule type" value="Genomic_DNA"/>
</dbReference>
<dbReference type="AlphaFoldDB" id="A0AAW0B767"/>
<proteinExistence type="predicted"/>
<gene>
    <name evidence="3" type="ORF">VNI00_017475</name>
</gene>
<accession>A0AAW0B767</accession>
<dbReference type="SUPFAM" id="SSF52540">
    <property type="entry name" value="P-loop containing nucleoside triphosphate hydrolases"/>
    <property type="match status" value="1"/>
</dbReference>
<sequence length="577" mass="65382">MSFNLSSSSFATGGPTFNFVHGNQINIHSNHYGEILLSVSGTHVFTGPTIFRLVSEAAAANAFYDSEQRFPPPNCHEGTRTEILQKLREWTASGSQQTRLLWLHGPIGCGKSAIAQVVSEQHAITKNAKLAASFFFSRNDSTRNNLDPFVATIIDQFLHSPQLRHQFHPLIEDVIKSDPKIFDKSFETQFEKLILEPCTKIRPEHWKELPNLIVIEALDECVDIHSQGRLLRMIRIAIGTLPACPFIFLLTSRPESHILEALSDDTFEFLMEQCRVGYVGSDDDADISRYLRDEFGRLRSKLPILGREGESWPGEDVVNELVRRAHGQFIFAVTVIRYVDTRDEPPQDRLDAILHSQEDSRQSESPYPALDLTYLQLLAQCRCWDKVRSIIRLLVTPHHDPEPNVKTHFIQLLGADSDVVCWRSLRCIALLLGLTSDEIRVFLIRLHSIIEVPTKENVDIRIYYPSFVEFLLDPIRSREYHVPILTQTEYLDLLVQTSLGKQAELPSLPTITLPPPSRTASQLFPNLRSYAIPFFRDLAVLAFGCCTCLILMSWQAHTEIARSVGCGNNGSPSRKEL</sequence>
<protein>
    <recommendedName>
        <fullName evidence="2">Nephrocystin 3-like N-terminal domain-containing protein</fullName>
    </recommendedName>
</protein>
<dbReference type="InterPro" id="IPR056884">
    <property type="entry name" value="NPHP3-like_N"/>
</dbReference>
<evidence type="ECO:0000313" key="3">
    <source>
        <dbReference type="EMBL" id="KAK7021300.1"/>
    </source>
</evidence>
<evidence type="ECO:0000313" key="4">
    <source>
        <dbReference type="Proteomes" id="UP001383192"/>
    </source>
</evidence>
<feature type="domain" description="Nephrocystin 3-like N-terminal" evidence="2">
    <location>
        <begin position="79"/>
        <end position="253"/>
    </location>
</feature>
<organism evidence="3 4">
    <name type="scientific">Paramarasmius palmivorus</name>
    <dbReference type="NCBI Taxonomy" id="297713"/>
    <lineage>
        <taxon>Eukaryota</taxon>
        <taxon>Fungi</taxon>
        <taxon>Dikarya</taxon>
        <taxon>Basidiomycota</taxon>
        <taxon>Agaricomycotina</taxon>
        <taxon>Agaricomycetes</taxon>
        <taxon>Agaricomycetidae</taxon>
        <taxon>Agaricales</taxon>
        <taxon>Marasmiineae</taxon>
        <taxon>Marasmiaceae</taxon>
        <taxon>Paramarasmius</taxon>
    </lineage>
</organism>
<dbReference type="PANTHER" id="PTHR10039:SF17">
    <property type="entry name" value="FUNGAL STAND N-TERMINAL GOODBYE DOMAIN-CONTAINING PROTEIN-RELATED"/>
    <property type="match status" value="1"/>
</dbReference>
<keyword evidence="1" id="KW-0677">Repeat</keyword>
<dbReference type="Proteomes" id="UP001383192">
    <property type="component" value="Unassembled WGS sequence"/>
</dbReference>
<name>A0AAW0B767_9AGAR</name>
<evidence type="ECO:0000259" key="2">
    <source>
        <dbReference type="Pfam" id="PF24883"/>
    </source>
</evidence>
<dbReference type="InterPro" id="IPR027417">
    <property type="entry name" value="P-loop_NTPase"/>
</dbReference>
<comment type="caution">
    <text evidence="3">The sequence shown here is derived from an EMBL/GenBank/DDBJ whole genome shotgun (WGS) entry which is preliminary data.</text>
</comment>
<dbReference type="Pfam" id="PF24883">
    <property type="entry name" value="NPHP3_N"/>
    <property type="match status" value="1"/>
</dbReference>
<reference evidence="3 4" key="1">
    <citation type="submission" date="2024-01" db="EMBL/GenBank/DDBJ databases">
        <title>A draft genome for a cacao thread blight-causing isolate of Paramarasmius palmivorus.</title>
        <authorList>
            <person name="Baruah I.K."/>
            <person name="Bukari Y."/>
            <person name="Amoako-Attah I."/>
            <person name="Meinhardt L.W."/>
            <person name="Bailey B.A."/>
            <person name="Cohen S.P."/>
        </authorList>
    </citation>
    <scope>NUCLEOTIDE SEQUENCE [LARGE SCALE GENOMIC DNA]</scope>
    <source>
        <strain evidence="3 4">GH-12</strain>
    </source>
</reference>